<dbReference type="Pfam" id="PF14543">
    <property type="entry name" value="TAXi_N"/>
    <property type="match status" value="1"/>
</dbReference>
<evidence type="ECO:0000256" key="4">
    <source>
        <dbReference type="ARBA" id="ARBA00022801"/>
    </source>
</evidence>
<dbReference type="Gene3D" id="2.40.70.10">
    <property type="entry name" value="Acid Proteases"/>
    <property type="match status" value="2"/>
</dbReference>
<dbReference type="KEGG" id="jre:108983128"/>
<dbReference type="GeneID" id="108983128"/>
<dbReference type="CDD" id="cd05476">
    <property type="entry name" value="pepsin_A_like_plant"/>
    <property type="match status" value="1"/>
</dbReference>
<dbReference type="PROSITE" id="PS51767">
    <property type="entry name" value="PEPTIDASE_A1"/>
    <property type="match status" value="1"/>
</dbReference>
<keyword evidence="6" id="KW-1185">Reference proteome</keyword>
<dbReference type="RefSeq" id="XP_018810219.1">
    <property type="nucleotide sequence ID" value="XM_018954674.1"/>
</dbReference>
<keyword evidence="3" id="KW-0064">Aspartyl protease</keyword>
<dbReference type="InterPro" id="IPR034161">
    <property type="entry name" value="Pepsin-like_plant"/>
</dbReference>
<dbReference type="STRING" id="51240.A0A2I4DSU2"/>
<dbReference type="InterPro" id="IPR051708">
    <property type="entry name" value="Plant_Aspart_Prot_A1"/>
</dbReference>
<organism evidence="6 7">
    <name type="scientific">Juglans regia</name>
    <name type="common">English walnut</name>
    <dbReference type="NCBI Taxonomy" id="51240"/>
    <lineage>
        <taxon>Eukaryota</taxon>
        <taxon>Viridiplantae</taxon>
        <taxon>Streptophyta</taxon>
        <taxon>Embryophyta</taxon>
        <taxon>Tracheophyta</taxon>
        <taxon>Spermatophyta</taxon>
        <taxon>Magnoliopsida</taxon>
        <taxon>eudicotyledons</taxon>
        <taxon>Gunneridae</taxon>
        <taxon>Pentapetalae</taxon>
        <taxon>rosids</taxon>
        <taxon>fabids</taxon>
        <taxon>Fagales</taxon>
        <taxon>Juglandaceae</taxon>
        <taxon>Juglans</taxon>
    </lineage>
</organism>
<dbReference type="PANTHER" id="PTHR47967">
    <property type="entry name" value="OS07G0603500 PROTEIN-RELATED"/>
    <property type="match status" value="1"/>
</dbReference>
<dbReference type="GO" id="GO:0006508">
    <property type="term" value="P:proteolysis"/>
    <property type="evidence" value="ECO:0007669"/>
    <property type="project" value="UniProtKB-KW"/>
</dbReference>
<keyword evidence="2" id="KW-0645">Protease</keyword>
<proteinExistence type="inferred from homology"/>
<accession>A0A2I4DSU2</accession>
<dbReference type="InterPro" id="IPR032799">
    <property type="entry name" value="TAXi_C"/>
</dbReference>
<evidence type="ECO:0000313" key="6">
    <source>
        <dbReference type="Proteomes" id="UP000235220"/>
    </source>
</evidence>
<dbReference type="SUPFAM" id="SSF50630">
    <property type="entry name" value="Acid proteases"/>
    <property type="match status" value="1"/>
</dbReference>
<dbReference type="Pfam" id="PF14541">
    <property type="entry name" value="TAXi_C"/>
    <property type="match status" value="1"/>
</dbReference>
<dbReference type="Proteomes" id="UP000235220">
    <property type="component" value="Chromosome 2"/>
</dbReference>
<evidence type="ECO:0000256" key="1">
    <source>
        <dbReference type="ARBA" id="ARBA00007447"/>
    </source>
</evidence>
<dbReference type="InterPro" id="IPR021109">
    <property type="entry name" value="Peptidase_aspartic_dom_sf"/>
</dbReference>
<evidence type="ECO:0000256" key="3">
    <source>
        <dbReference type="ARBA" id="ARBA00022750"/>
    </source>
</evidence>
<dbReference type="InterPro" id="IPR033121">
    <property type="entry name" value="PEPTIDASE_A1"/>
</dbReference>
<dbReference type="InterPro" id="IPR032861">
    <property type="entry name" value="TAXi_N"/>
</dbReference>
<comment type="similarity">
    <text evidence="1">Belongs to the peptidase A1 family.</text>
</comment>
<protein>
    <submittedName>
        <fullName evidence="7">Aspartic proteinase nepenthesin-2-like</fullName>
    </submittedName>
</protein>
<dbReference type="GO" id="GO:0004190">
    <property type="term" value="F:aspartic-type endopeptidase activity"/>
    <property type="evidence" value="ECO:0000318"/>
    <property type="project" value="GO_Central"/>
</dbReference>
<dbReference type="AlphaFoldDB" id="A0A2I4DSU2"/>
<name>A0A2I4DSU2_JUGRE</name>
<reference evidence="7" key="1">
    <citation type="submission" date="2025-08" db="UniProtKB">
        <authorList>
            <consortium name="RefSeq"/>
        </authorList>
    </citation>
    <scope>IDENTIFICATION</scope>
    <source>
        <tissue evidence="7">Leaves</tissue>
    </source>
</reference>
<keyword evidence="5" id="KW-0325">Glycoprotein</keyword>
<dbReference type="GO" id="GO:0005576">
    <property type="term" value="C:extracellular region"/>
    <property type="evidence" value="ECO:0000318"/>
    <property type="project" value="GO_Central"/>
</dbReference>
<evidence type="ECO:0000313" key="7">
    <source>
        <dbReference type="RefSeq" id="XP_018810219.1"/>
    </source>
</evidence>
<keyword evidence="4" id="KW-0378">Hydrolase</keyword>
<dbReference type="PANTHER" id="PTHR47967:SF123">
    <property type="entry name" value="ASPARTIC PROTEINASE NEPENTHESIN-1-LIKE"/>
    <property type="match status" value="1"/>
</dbReference>
<sequence length="419" mass="46646">MSGQFHFIHAKPRGLSLKIIPKDCPESPLYAGNLTLLSYQPEEIRLRLLLQGFFFLVQVGIGTPEKQVFLFVDTGGGLIWTQCEPCINCYPQAYPIYDSTASISYRKLPCNHPLCQGDSALYQCLDGECVYNYGYGSGETTKGIASLDTFEILVGDQTTTEFIPDVIFGCSKESNFPQFARNGVISGILGLNLSPDSLVNQLFDDEDRRFSHCFVPFPDAMTSSSFLKFGDDIPPPPANIQTTPFVTPPGKYHYHLNLLDVSVGTHRIGFHPDTFKIKPDGSGGCIIDSGTLITQIDQNALAIDAFYVVMTAFQYYYDSFSQLQRVDTSPEGFTLCYLYQPEFMEFATMTYHFEGGDYFVDPKYVNYYAPGGYFCVALKEGNGKSILGAWHQQNMRITYDVNGGALHFASEICGNDDSN</sequence>
<gene>
    <name evidence="7" type="primary">LOC108983128</name>
</gene>
<dbReference type="Gramene" id="Jr02_23810_p1">
    <property type="protein sequence ID" value="cds.Jr02_23810_p1"/>
    <property type="gene ID" value="Jr02_23810"/>
</dbReference>
<evidence type="ECO:0000256" key="2">
    <source>
        <dbReference type="ARBA" id="ARBA00022670"/>
    </source>
</evidence>
<dbReference type="OrthoDB" id="1072226at2759"/>
<evidence type="ECO:0000256" key="5">
    <source>
        <dbReference type="ARBA" id="ARBA00023180"/>
    </source>
</evidence>